<feature type="transmembrane region" description="Helical" evidence="7">
    <location>
        <begin position="507"/>
        <end position="530"/>
    </location>
</feature>
<comment type="caution">
    <text evidence="11">The sequence shown here is derived from an EMBL/GenBank/DDBJ whole genome shotgun (WGS) entry which is preliminary data.</text>
</comment>
<feature type="transmembrane region" description="Helical" evidence="7">
    <location>
        <begin position="12"/>
        <end position="33"/>
    </location>
</feature>
<keyword evidence="3" id="KW-0813">Transport</keyword>
<feature type="domain" description="CSC1/OSCA1-like cytosolic" evidence="10">
    <location>
        <begin position="191"/>
        <end position="349"/>
    </location>
</feature>
<dbReference type="InterPro" id="IPR003864">
    <property type="entry name" value="CSC1/OSCA1-like_7TM"/>
</dbReference>
<dbReference type="AlphaFoldDB" id="D3AZF2"/>
<evidence type="ECO:0000259" key="9">
    <source>
        <dbReference type="Pfam" id="PF13967"/>
    </source>
</evidence>
<comment type="similarity">
    <text evidence="2">Belongs to the CSC1 (TC 1.A.17) family.</text>
</comment>
<keyword evidence="4 7" id="KW-0812">Transmembrane</keyword>
<dbReference type="Pfam" id="PF14703">
    <property type="entry name" value="PHM7_cyt"/>
    <property type="match status" value="1"/>
</dbReference>
<feature type="transmembrane region" description="Helical" evidence="7">
    <location>
        <begin position="458"/>
        <end position="479"/>
    </location>
</feature>
<accession>D3AZF2</accession>
<feature type="domain" description="CSC1/OSCA1-like N-terminal transmembrane" evidence="9">
    <location>
        <begin position="11"/>
        <end position="170"/>
    </location>
</feature>
<feature type="transmembrane region" description="Helical" evidence="7">
    <location>
        <begin position="561"/>
        <end position="585"/>
    </location>
</feature>
<feature type="transmembrane region" description="Helical" evidence="7">
    <location>
        <begin position="417"/>
        <end position="437"/>
    </location>
</feature>
<dbReference type="OMA" id="DPTQVIW"/>
<evidence type="ECO:0000256" key="7">
    <source>
        <dbReference type="SAM" id="Phobius"/>
    </source>
</evidence>
<protein>
    <submittedName>
        <fullName evidence="11">Uncharacterized protein</fullName>
    </submittedName>
</protein>
<evidence type="ECO:0000256" key="2">
    <source>
        <dbReference type="ARBA" id="ARBA00007779"/>
    </source>
</evidence>
<reference evidence="11 12" key="1">
    <citation type="journal article" date="2011" name="Genome Res.">
        <title>Phylogeny-wide analysis of social amoeba genomes highlights ancient origins for complex intercellular communication.</title>
        <authorList>
            <person name="Heidel A.J."/>
            <person name="Lawal H.M."/>
            <person name="Felder M."/>
            <person name="Schilde C."/>
            <person name="Helps N.R."/>
            <person name="Tunggal B."/>
            <person name="Rivero F."/>
            <person name="John U."/>
            <person name="Schleicher M."/>
            <person name="Eichinger L."/>
            <person name="Platzer M."/>
            <person name="Noegel A.A."/>
            <person name="Schaap P."/>
            <person name="Gloeckner G."/>
        </authorList>
    </citation>
    <scope>NUCLEOTIDE SEQUENCE [LARGE SCALE GENOMIC DNA]</scope>
    <source>
        <strain evidence="12">ATCC 26659 / Pp 5 / PN500</strain>
    </source>
</reference>
<keyword evidence="5 7" id="KW-1133">Transmembrane helix</keyword>
<evidence type="ECO:0000256" key="4">
    <source>
        <dbReference type="ARBA" id="ARBA00022692"/>
    </source>
</evidence>
<dbReference type="GO" id="GO:0005886">
    <property type="term" value="C:plasma membrane"/>
    <property type="evidence" value="ECO:0007669"/>
    <property type="project" value="TreeGrafter"/>
</dbReference>
<evidence type="ECO:0000256" key="1">
    <source>
        <dbReference type="ARBA" id="ARBA00004141"/>
    </source>
</evidence>
<dbReference type="InterPro" id="IPR045122">
    <property type="entry name" value="Csc1-like"/>
</dbReference>
<dbReference type="FunCoup" id="D3AZF2">
    <property type="interactions" value="36"/>
</dbReference>
<dbReference type="Pfam" id="PF13967">
    <property type="entry name" value="RSN1_TM"/>
    <property type="match status" value="1"/>
</dbReference>
<gene>
    <name evidence="11" type="ORF">PPL_01493</name>
</gene>
<dbReference type="InParanoid" id="D3AZF2"/>
<organism evidence="11 12">
    <name type="scientific">Heterostelium pallidum (strain ATCC 26659 / Pp 5 / PN500)</name>
    <name type="common">Cellular slime mold</name>
    <name type="synonym">Polysphondylium pallidum</name>
    <dbReference type="NCBI Taxonomy" id="670386"/>
    <lineage>
        <taxon>Eukaryota</taxon>
        <taxon>Amoebozoa</taxon>
        <taxon>Evosea</taxon>
        <taxon>Eumycetozoa</taxon>
        <taxon>Dictyostelia</taxon>
        <taxon>Acytosteliales</taxon>
        <taxon>Acytosteliaceae</taxon>
        <taxon>Heterostelium</taxon>
    </lineage>
</organism>
<feature type="transmembrane region" description="Helical" evidence="7">
    <location>
        <begin position="357"/>
        <end position="377"/>
    </location>
</feature>
<keyword evidence="6 7" id="KW-0472">Membrane</keyword>
<dbReference type="PANTHER" id="PTHR13018">
    <property type="entry name" value="PROBABLE MEMBRANE PROTEIN DUF221-RELATED"/>
    <property type="match status" value="1"/>
</dbReference>
<dbReference type="Pfam" id="PF02714">
    <property type="entry name" value="RSN1_7TM"/>
    <property type="match status" value="1"/>
</dbReference>
<evidence type="ECO:0000256" key="6">
    <source>
        <dbReference type="ARBA" id="ARBA00023136"/>
    </source>
</evidence>
<evidence type="ECO:0000256" key="3">
    <source>
        <dbReference type="ARBA" id="ARBA00022448"/>
    </source>
</evidence>
<proteinExistence type="inferred from homology"/>
<dbReference type="RefSeq" id="XP_020437643.1">
    <property type="nucleotide sequence ID" value="XM_020572500.1"/>
</dbReference>
<feature type="domain" description="CSC1/OSCA1-like 7TM region" evidence="8">
    <location>
        <begin position="360"/>
        <end position="633"/>
    </location>
</feature>
<sequence>MPNQYRVQDSAFVVTLVINAVISVLVFIAFCVFRRKFKDFYEYRYQTKQPGVDTAPSDSFFGWVASTLNYSNEKIIQTAGLDGYFYLRQIRTSFYIMVVLVVLSAIILYPTNSQGGYNAARQENNGTLPDEVVGLSVISMSNIARGENLLWVHVVFTVIVTSVVCFFIYFDYKDFAERRITFKHQNRLMNHTVFIRDIPDRLFTKESLTRYMESYFPGQIRDIILINQLPIIYKLMNQREGFVKKYECAMEKASRTNKTVYVKTGLCGCFGEKREALDFYQEKIDDLDKSIEMHRTRSEQNMPDSGSGFIVFNHKSTAKIVEQVVMDKKFPMKMVRFSAPDPYDVYWPNVSYTSHSFFIRSLIVSIFIFGLVFFWSIPVAFLSGFSNLATLSKISAFSWLVDIIEKSSVLAGFLQGFLPNLVLIIFMALLIPIIKKVSQVQGFFSNSEVDESVFRKYFIFEVFNVFLVSAIAGSIFQSIESIVDHPSSIITMLATALPGQAYQMTNLIMIAAAGGVMALLRFIGLLIKLIKLRWLAKTPRQIADTKKCGSFSYSTSYAMSLLYLQICLAYSTMTPFILIFGMWYFGINYLVSKYNIIWVSTPEYQSGGSLYPSAFRRTIVGLIIYQLLMIGVFNVYKFFWGNLVVIPLIGTVCYSYQDYNGTQYRPPYYSPLMAINFNGQQGPSSP</sequence>
<evidence type="ECO:0000313" key="12">
    <source>
        <dbReference type="Proteomes" id="UP000001396"/>
    </source>
</evidence>
<dbReference type="EMBL" id="ADBJ01000007">
    <property type="protein sequence ID" value="EFA85535.1"/>
    <property type="molecule type" value="Genomic_DNA"/>
</dbReference>
<dbReference type="InterPro" id="IPR027815">
    <property type="entry name" value="CSC1/OSCA1-like_cyt"/>
</dbReference>
<dbReference type="GeneID" id="31357021"/>
<dbReference type="InterPro" id="IPR032880">
    <property type="entry name" value="CSC1/OSCA1-like_N"/>
</dbReference>
<feature type="transmembrane region" description="Helical" evidence="7">
    <location>
        <begin position="94"/>
        <end position="111"/>
    </location>
</feature>
<name>D3AZF2_HETP5</name>
<dbReference type="Proteomes" id="UP000001396">
    <property type="component" value="Unassembled WGS sequence"/>
</dbReference>
<evidence type="ECO:0000256" key="5">
    <source>
        <dbReference type="ARBA" id="ARBA00022989"/>
    </source>
</evidence>
<dbReference type="PANTHER" id="PTHR13018:SF5">
    <property type="entry name" value="RE44586P"/>
    <property type="match status" value="1"/>
</dbReference>
<feature type="transmembrane region" description="Helical" evidence="7">
    <location>
        <begin position="150"/>
        <end position="170"/>
    </location>
</feature>
<evidence type="ECO:0000313" key="11">
    <source>
        <dbReference type="EMBL" id="EFA85535.1"/>
    </source>
</evidence>
<feature type="transmembrane region" description="Helical" evidence="7">
    <location>
        <begin position="619"/>
        <end position="639"/>
    </location>
</feature>
<keyword evidence="12" id="KW-1185">Reference proteome</keyword>
<evidence type="ECO:0000259" key="10">
    <source>
        <dbReference type="Pfam" id="PF14703"/>
    </source>
</evidence>
<evidence type="ECO:0000259" key="8">
    <source>
        <dbReference type="Pfam" id="PF02714"/>
    </source>
</evidence>
<dbReference type="GO" id="GO:0005227">
    <property type="term" value="F:calcium-activated cation channel activity"/>
    <property type="evidence" value="ECO:0007669"/>
    <property type="project" value="InterPro"/>
</dbReference>
<comment type="subcellular location">
    <subcellularLocation>
        <location evidence="1">Membrane</location>
        <topology evidence="1">Multi-pass membrane protein</topology>
    </subcellularLocation>
</comment>